<protein>
    <recommendedName>
        <fullName evidence="5">Phage-shock protein</fullName>
    </recommendedName>
</protein>
<dbReference type="RefSeq" id="WP_338605455.1">
    <property type="nucleotide sequence ID" value="NZ_AP028679.1"/>
</dbReference>
<proteinExistence type="predicted"/>
<reference evidence="4" key="1">
    <citation type="journal article" date="2023" name="Arch. Microbiol.">
        <title>Desulfoferula mesophilus gen. nov. sp. nov., a mesophilic sulfate-reducing bacterium isolated from a brackish lake sediment.</title>
        <authorList>
            <person name="Watanabe T."/>
            <person name="Yabe T."/>
            <person name="Tsuji J.M."/>
            <person name="Fukui M."/>
        </authorList>
    </citation>
    <scope>NUCLEOTIDE SEQUENCE [LARGE SCALE GENOMIC DNA]</scope>
    <source>
        <strain evidence="4">12FAK</strain>
    </source>
</reference>
<dbReference type="KEGG" id="dmp:FAK_07720"/>
<dbReference type="AlphaFoldDB" id="A0AAU9EI95"/>
<keyword evidence="2" id="KW-1133">Transmembrane helix</keyword>
<gene>
    <name evidence="3" type="ORF">FAK_07720</name>
</gene>
<keyword evidence="1" id="KW-0175">Coiled coil</keyword>
<evidence type="ECO:0000256" key="2">
    <source>
        <dbReference type="SAM" id="Phobius"/>
    </source>
</evidence>
<dbReference type="Proteomes" id="UP001366166">
    <property type="component" value="Chromosome"/>
</dbReference>
<sequence length="83" mass="9209">MPGILAAIFGFILLALGLLGGLVVAVMRIIRGPGGREAAQADEEETRLIQEMHKSLQRMEQRIDALETILLEKDSKESRHENI</sequence>
<feature type="coiled-coil region" evidence="1">
    <location>
        <begin position="49"/>
        <end position="76"/>
    </location>
</feature>
<evidence type="ECO:0000256" key="1">
    <source>
        <dbReference type="SAM" id="Coils"/>
    </source>
</evidence>
<evidence type="ECO:0000313" key="4">
    <source>
        <dbReference type="Proteomes" id="UP001366166"/>
    </source>
</evidence>
<keyword evidence="2" id="KW-0812">Transmembrane</keyword>
<organism evidence="3 4">
    <name type="scientific">Desulfoferula mesophila</name>
    <dbReference type="NCBI Taxonomy" id="3058419"/>
    <lineage>
        <taxon>Bacteria</taxon>
        <taxon>Pseudomonadati</taxon>
        <taxon>Thermodesulfobacteriota</taxon>
        <taxon>Desulfarculia</taxon>
        <taxon>Desulfarculales</taxon>
        <taxon>Desulfarculaceae</taxon>
        <taxon>Desulfoferula</taxon>
    </lineage>
</organism>
<evidence type="ECO:0000313" key="3">
    <source>
        <dbReference type="EMBL" id="BEQ13706.1"/>
    </source>
</evidence>
<feature type="transmembrane region" description="Helical" evidence="2">
    <location>
        <begin position="6"/>
        <end position="27"/>
    </location>
</feature>
<accession>A0AAU9EI95</accession>
<keyword evidence="4" id="KW-1185">Reference proteome</keyword>
<dbReference type="EMBL" id="AP028679">
    <property type="protein sequence ID" value="BEQ13706.1"/>
    <property type="molecule type" value="Genomic_DNA"/>
</dbReference>
<evidence type="ECO:0008006" key="5">
    <source>
        <dbReference type="Google" id="ProtNLM"/>
    </source>
</evidence>
<keyword evidence="2" id="KW-0472">Membrane</keyword>
<name>A0AAU9EI95_9BACT</name>